<feature type="signal peptide" evidence="1">
    <location>
        <begin position="1"/>
        <end position="19"/>
    </location>
</feature>
<evidence type="ECO:0000256" key="1">
    <source>
        <dbReference type="SAM" id="SignalP"/>
    </source>
</evidence>
<sequence length="113" mass="12639">MKKLIFALSLGLMTCFAYAEKAPIRLSEGPSNAGRSYSKIYITSNVDSVVIKKILVNRGNCKDAEYRPWKPIRLNFGNTYTRLFTGKSPGIPCNVIEVAVDTNQGVWTFDFNP</sequence>
<reference evidence="2" key="1">
    <citation type="submission" date="2022-10" db="EMBL/GenBank/DDBJ databases">
        <title>Bacterial isolates recovered from the One Health project in Brazil.</title>
        <authorList>
            <person name="Valiatti T.B."/>
            <person name="Santos F."/>
            <person name="Cayo R."/>
            <person name="Gales A.C."/>
        </authorList>
    </citation>
    <scope>NUCLEOTIDE SEQUENCE</scope>
    <source>
        <strain evidence="2">PVR188</strain>
    </source>
</reference>
<organism evidence="2 3">
    <name type="scientific">Providencia rettgeri</name>
    <dbReference type="NCBI Taxonomy" id="587"/>
    <lineage>
        <taxon>Bacteria</taxon>
        <taxon>Pseudomonadati</taxon>
        <taxon>Pseudomonadota</taxon>
        <taxon>Gammaproteobacteria</taxon>
        <taxon>Enterobacterales</taxon>
        <taxon>Morganellaceae</taxon>
        <taxon>Providencia</taxon>
    </lineage>
</organism>
<comment type="caution">
    <text evidence="2">The sequence shown here is derived from an EMBL/GenBank/DDBJ whole genome shotgun (WGS) entry which is preliminary data.</text>
</comment>
<dbReference type="RefSeq" id="WP_137019301.1">
    <property type="nucleotide sequence ID" value="NZ_CP039844.1"/>
</dbReference>
<gene>
    <name evidence="2" type="ORF">OGX73_18930</name>
</gene>
<keyword evidence="1" id="KW-0732">Signal</keyword>
<dbReference type="AlphaFoldDB" id="A0AAW6UH84"/>
<evidence type="ECO:0000313" key="3">
    <source>
        <dbReference type="Proteomes" id="UP001159001"/>
    </source>
</evidence>
<protein>
    <submittedName>
        <fullName evidence="2">Uncharacterized protein</fullName>
    </submittedName>
</protein>
<name>A0AAW6UH84_PRORE</name>
<proteinExistence type="predicted"/>
<dbReference type="EMBL" id="JAOWIN010000016">
    <property type="protein sequence ID" value="MDI9094688.1"/>
    <property type="molecule type" value="Genomic_DNA"/>
</dbReference>
<accession>A0AAW6UH84</accession>
<evidence type="ECO:0000313" key="2">
    <source>
        <dbReference type="EMBL" id="MDI9094688.1"/>
    </source>
</evidence>
<feature type="chain" id="PRO_5043891136" evidence="1">
    <location>
        <begin position="20"/>
        <end position="113"/>
    </location>
</feature>
<dbReference type="Proteomes" id="UP001159001">
    <property type="component" value="Unassembled WGS sequence"/>
</dbReference>